<keyword evidence="2" id="KW-0812">Transmembrane</keyword>
<evidence type="ECO:0000256" key="2">
    <source>
        <dbReference type="SAM" id="Phobius"/>
    </source>
</evidence>
<sequence>MPTQSARYDALPSLFPGHLPTRAPVSRYSAAAKGGSTNLSVYERLSHHGSDATALDTSFLPSGELDTNDPSPPVEGNTLTNPRSYAPGSMMRDYNKHIIWACLLLLGPLPLSVVLMYLIYANLQPRNQGAGFPDSITVDGTNRSLSDQEYYVNYSATQLVFISSLSSTLALALVPVAMSLFGYMAAFTMQKASNTGKSSNLPSPYQFELAIRLLGGSFTDLYQYLKYIFHPRRKRLAAVPMLHHSALVLALMLSLAVCITMVDALLHIGTSTVQYHSTIPYLAADFNPGRRLPTVCWDNSTLSLYAPCNINLGGSGARTTFSNSTEAYLTLGNQSTRNIVRLADDGKTAVITPPTSPSGVQFTASSYASSTTCETVSKRCKPHYNGDGDCDACQSWAYNCTPDAAGLNISGNFSGILAAGGDFPVVLQFFSTSSKVLNTSNGAAHGQIWSAVLFSLPAGSDEGMYRGEDTQMISDMYYDPDKDLLADTYGNIYGILSCNTTLSDVTYSVRTDGSIYDAVTTPMNDTASSPFYGALSYSFGDPNLGTGVNLAAASAASSEDLAYQFARVFDRTILGLSAGLLPDQQAVSMFQVQTKQVAKVPVAEFVALIVLNLVLPVVGLSLGAWAWVLCVRHGVRDVQARLGIGALVAGLFEDEKFNETATKVEDLYAEMRNYPTARVAVKTREEKASQMFVAVVDDGGGGGGGREI</sequence>
<dbReference type="OrthoDB" id="3344043at2759"/>
<dbReference type="AlphaFoldDB" id="W9VNG8"/>
<dbReference type="eggNOG" id="ENOG502SAP5">
    <property type="taxonomic scope" value="Eukaryota"/>
</dbReference>
<gene>
    <name evidence="3" type="ORF">A1O5_13128</name>
</gene>
<feature type="transmembrane region" description="Helical" evidence="2">
    <location>
        <begin position="605"/>
        <end position="631"/>
    </location>
</feature>
<comment type="caution">
    <text evidence="3">The sequence shown here is derived from an EMBL/GenBank/DDBJ whole genome shotgun (WGS) entry which is preliminary data.</text>
</comment>
<dbReference type="GeneID" id="19197812"/>
<accession>W9VNG8</accession>
<feature type="transmembrane region" description="Helical" evidence="2">
    <location>
        <begin position="98"/>
        <end position="120"/>
    </location>
</feature>
<name>W9VNG8_9EURO</name>
<dbReference type="RefSeq" id="XP_007751885.1">
    <property type="nucleotide sequence ID" value="XM_007753695.1"/>
</dbReference>
<dbReference type="EMBL" id="AMGX01000042">
    <property type="protein sequence ID" value="EXJ53676.1"/>
    <property type="molecule type" value="Genomic_DNA"/>
</dbReference>
<evidence type="ECO:0000313" key="4">
    <source>
        <dbReference type="Proteomes" id="UP000019471"/>
    </source>
</evidence>
<proteinExistence type="predicted"/>
<organism evidence="3 4">
    <name type="scientific">Cladophialophora psammophila CBS 110553</name>
    <dbReference type="NCBI Taxonomy" id="1182543"/>
    <lineage>
        <taxon>Eukaryota</taxon>
        <taxon>Fungi</taxon>
        <taxon>Dikarya</taxon>
        <taxon>Ascomycota</taxon>
        <taxon>Pezizomycotina</taxon>
        <taxon>Eurotiomycetes</taxon>
        <taxon>Chaetothyriomycetidae</taxon>
        <taxon>Chaetothyriales</taxon>
        <taxon>Herpotrichiellaceae</taxon>
        <taxon>Cladophialophora</taxon>
    </lineage>
</organism>
<evidence type="ECO:0000313" key="3">
    <source>
        <dbReference type="EMBL" id="EXJ53676.1"/>
    </source>
</evidence>
<dbReference type="Proteomes" id="UP000019471">
    <property type="component" value="Unassembled WGS sequence"/>
</dbReference>
<dbReference type="HOGENOM" id="CLU_389791_0_0_1"/>
<keyword evidence="2" id="KW-0472">Membrane</keyword>
<reference evidence="3 4" key="1">
    <citation type="submission" date="2013-03" db="EMBL/GenBank/DDBJ databases">
        <title>The Genome Sequence of Cladophialophora psammophila CBS 110553.</title>
        <authorList>
            <consortium name="The Broad Institute Genomics Platform"/>
            <person name="Cuomo C."/>
            <person name="de Hoog S."/>
            <person name="Gorbushina A."/>
            <person name="Walker B."/>
            <person name="Young S.K."/>
            <person name="Zeng Q."/>
            <person name="Gargeya S."/>
            <person name="Fitzgerald M."/>
            <person name="Haas B."/>
            <person name="Abouelleil A."/>
            <person name="Allen A.W."/>
            <person name="Alvarado L."/>
            <person name="Arachchi H.M."/>
            <person name="Berlin A.M."/>
            <person name="Chapman S.B."/>
            <person name="Gainer-Dewar J."/>
            <person name="Goldberg J."/>
            <person name="Griggs A."/>
            <person name="Gujja S."/>
            <person name="Hansen M."/>
            <person name="Howarth C."/>
            <person name="Imamovic A."/>
            <person name="Ireland A."/>
            <person name="Larimer J."/>
            <person name="McCowan C."/>
            <person name="Murphy C."/>
            <person name="Pearson M."/>
            <person name="Poon T.W."/>
            <person name="Priest M."/>
            <person name="Roberts A."/>
            <person name="Saif S."/>
            <person name="Shea T."/>
            <person name="Sisk P."/>
            <person name="Sykes S."/>
            <person name="Wortman J."/>
            <person name="Nusbaum C."/>
            <person name="Birren B."/>
        </authorList>
    </citation>
    <scope>NUCLEOTIDE SEQUENCE [LARGE SCALE GENOMIC DNA]</scope>
    <source>
        <strain evidence="3 4">CBS 110553</strain>
    </source>
</reference>
<keyword evidence="2" id="KW-1133">Transmembrane helix</keyword>
<feature type="region of interest" description="Disordered" evidence="1">
    <location>
        <begin position="56"/>
        <end position="83"/>
    </location>
</feature>
<evidence type="ECO:0000256" key="1">
    <source>
        <dbReference type="SAM" id="MobiDB-lite"/>
    </source>
</evidence>
<protein>
    <submittedName>
        <fullName evidence="3">Uncharacterized protein</fullName>
    </submittedName>
</protein>
<keyword evidence="4" id="KW-1185">Reference proteome</keyword>
<feature type="transmembrane region" description="Helical" evidence="2">
    <location>
        <begin position="246"/>
        <end position="268"/>
    </location>
</feature>
<dbReference type="STRING" id="1182543.W9VNG8"/>
<feature type="transmembrane region" description="Helical" evidence="2">
    <location>
        <begin position="159"/>
        <end position="185"/>
    </location>
</feature>